<evidence type="ECO:0000313" key="10">
    <source>
        <dbReference type="Proteomes" id="UP000242930"/>
    </source>
</evidence>
<keyword evidence="6" id="KW-0411">Iron-sulfur</keyword>
<keyword evidence="5" id="KW-0408">Iron</keyword>
<dbReference type="PROSITE" id="PS51384">
    <property type="entry name" value="FAD_FR"/>
    <property type="match status" value="1"/>
</dbReference>
<keyword evidence="2" id="KW-0001">2Fe-2S</keyword>
<dbReference type="InterPro" id="IPR036010">
    <property type="entry name" value="2Fe-2S_ferredoxin-like_sf"/>
</dbReference>
<keyword evidence="9" id="KW-0808">Transferase</keyword>
<keyword evidence="3" id="KW-0479">Metal-binding</keyword>
<dbReference type="InterPro" id="IPR017927">
    <property type="entry name" value="FAD-bd_FR_type"/>
</dbReference>
<dbReference type="CDD" id="cd06185">
    <property type="entry name" value="PDR_like"/>
    <property type="match status" value="1"/>
</dbReference>
<keyword evidence="4" id="KW-0560">Oxidoreductase</keyword>
<protein>
    <submittedName>
        <fullName evidence="9">Vanillate O-demethylase ferredoxin subunit</fullName>
    </submittedName>
</protein>
<dbReference type="Pfam" id="PF00111">
    <property type="entry name" value="Fer2"/>
    <property type="match status" value="1"/>
</dbReference>
<dbReference type="Gene3D" id="3.10.20.30">
    <property type="match status" value="1"/>
</dbReference>
<dbReference type="GO" id="GO:0016491">
    <property type="term" value="F:oxidoreductase activity"/>
    <property type="evidence" value="ECO:0007669"/>
    <property type="project" value="UniProtKB-KW"/>
</dbReference>
<dbReference type="PANTHER" id="PTHR47354">
    <property type="entry name" value="NADH OXIDOREDUCTASE HCR"/>
    <property type="match status" value="1"/>
</dbReference>
<evidence type="ECO:0000256" key="5">
    <source>
        <dbReference type="ARBA" id="ARBA00023004"/>
    </source>
</evidence>
<evidence type="ECO:0000259" key="7">
    <source>
        <dbReference type="PROSITE" id="PS51085"/>
    </source>
</evidence>
<reference evidence="10" key="1">
    <citation type="submission" date="2016-10" db="EMBL/GenBank/DDBJ databases">
        <authorList>
            <person name="Varghese N."/>
            <person name="Submissions S."/>
        </authorList>
    </citation>
    <scope>NUCLEOTIDE SEQUENCE [LARGE SCALE GENOMIC DNA]</scope>
    <source>
        <strain evidence="10">LMG 25967</strain>
    </source>
</reference>
<evidence type="ECO:0000256" key="4">
    <source>
        <dbReference type="ARBA" id="ARBA00023002"/>
    </source>
</evidence>
<dbReference type="InterPro" id="IPR001041">
    <property type="entry name" value="2Fe-2S_ferredoxin-type"/>
</dbReference>
<evidence type="ECO:0000256" key="1">
    <source>
        <dbReference type="ARBA" id="ARBA00022630"/>
    </source>
</evidence>
<dbReference type="InterPro" id="IPR050415">
    <property type="entry name" value="MRET"/>
</dbReference>
<dbReference type="STRING" id="915471.SAMN05216201_11762"/>
<sequence length="320" mass="34891">MDSTYLEVRIARKAAEALDIVTLELTAASGEALPAFSAGSHIDVEIRPGLVRQYSLCNDPTEQHRYVIGVLRDPVSRGGSIAVHDALHEGQTIRISPPRNHFPLVQAKRYVLFAGGIGVTPILCMAERLASSGADFVMHYCARSAERAAFVERIGNSAYADKVHLHFDDGAPEQKLDLPAVLAAEPADSQLYVCGPGGFIDFVTNTAKTQGWGEERIHFEYFAAKAVDTSEDQSFEVQVASTGKVYVIPTDDSIVSVLEADGVEISVSCQQGICGACITRVLDGQPDHRDQVLTDKERNEENWFTPCCSRSRSPRLVLDI</sequence>
<dbReference type="CDD" id="cd00207">
    <property type="entry name" value="fer2"/>
    <property type="match status" value="1"/>
</dbReference>
<feature type="domain" description="2Fe-2S ferredoxin-type" evidence="7">
    <location>
        <begin position="235"/>
        <end position="320"/>
    </location>
</feature>
<dbReference type="PROSITE" id="PS00197">
    <property type="entry name" value="2FE2S_FER_1"/>
    <property type="match status" value="1"/>
</dbReference>
<accession>A0A1H7BHY2</accession>
<evidence type="ECO:0000259" key="8">
    <source>
        <dbReference type="PROSITE" id="PS51384"/>
    </source>
</evidence>
<name>A0A1H7BHY2_9PSED</name>
<keyword evidence="1" id="KW-0285">Flavoprotein</keyword>
<dbReference type="PANTHER" id="PTHR47354:SF1">
    <property type="entry name" value="CARNITINE MONOOXYGENASE REDUCTASE SUBUNIT"/>
    <property type="match status" value="1"/>
</dbReference>
<dbReference type="GO" id="GO:0032259">
    <property type="term" value="P:methylation"/>
    <property type="evidence" value="ECO:0007669"/>
    <property type="project" value="UniProtKB-KW"/>
</dbReference>
<evidence type="ECO:0000256" key="2">
    <source>
        <dbReference type="ARBA" id="ARBA00022714"/>
    </source>
</evidence>
<dbReference type="EMBL" id="FNZE01000017">
    <property type="protein sequence ID" value="SEJ77078.1"/>
    <property type="molecule type" value="Genomic_DNA"/>
</dbReference>
<dbReference type="Gene3D" id="2.40.30.10">
    <property type="entry name" value="Translation factors"/>
    <property type="match status" value="1"/>
</dbReference>
<dbReference type="InterPro" id="IPR017938">
    <property type="entry name" value="Riboflavin_synthase-like_b-brl"/>
</dbReference>
<keyword evidence="9" id="KW-0489">Methyltransferase</keyword>
<dbReference type="RefSeq" id="WP_170847806.1">
    <property type="nucleotide sequence ID" value="NZ_FNZE01000017.1"/>
</dbReference>
<organism evidence="9 10">
    <name type="scientific">Pseudomonas linyingensis</name>
    <dbReference type="NCBI Taxonomy" id="915471"/>
    <lineage>
        <taxon>Bacteria</taxon>
        <taxon>Pseudomonadati</taxon>
        <taxon>Pseudomonadota</taxon>
        <taxon>Gammaproteobacteria</taxon>
        <taxon>Pseudomonadales</taxon>
        <taxon>Pseudomonadaceae</taxon>
        <taxon>Pseudomonas</taxon>
    </lineage>
</organism>
<dbReference type="PRINTS" id="PR00409">
    <property type="entry name" value="PHDIOXRDTASE"/>
</dbReference>
<dbReference type="GO" id="GO:0051537">
    <property type="term" value="F:2 iron, 2 sulfur cluster binding"/>
    <property type="evidence" value="ECO:0007669"/>
    <property type="project" value="UniProtKB-KW"/>
</dbReference>
<proteinExistence type="predicted"/>
<dbReference type="InterPro" id="IPR012675">
    <property type="entry name" value="Beta-grasp_dom_sf"/>
</dbReference>
<evidence type="ECO:0000313" key="9">
    <source>
        <dbReference type="EMBL" id="SEJ77078.1"/>
    </source>
</evidence>
<dbReference type="GO" id="GO:0046872">
    <property type="term" value="F:metal ion binding"/>
    <property type="evidence" value="ECO:0007669"/>
    <property type="project" value="UniProtKB-KW"/>
</dbReference>
<feature type="domain" description="FAD-binding FR-type" evidence="8">
    <location>
        <begin position="3"/>
        <end position="105"/>
    </location>
</feature>
<dbReference type="PROSITE" id="PS51085">
    <property type="entry name" value="2FE2S_FER_2"/>
    <property type="match status" value="1"/>
</dbReference>
<evidence type="ECO:0000256" key="3">
    <source>
        <dbReference type="ARBA" id="ARBA00022723"/>
    </source>
</evidence>
<dbReference type="AlphaFoldDB" id="A0A1H7BHY2"/>
<dbReference type="SUPFAM" id="SSF54292">
    <property type="entry name" value="2Fe-2S ferredoxin-like"/>
    <property type="match status" value="1"/>
</dbReference>
<dbReference type="SUPFAM" id="SSF63380">
    <property type="entry name" value="Riboflavin synthase domain-like"/>
    <property type="match status" value="1"/>
</dbReference>
<dbReference type="Proteomes" id="UP000242930">
    <property type="component" value="Unassembled WGS sequence"/>
</dbReference>
<gene>
    <name evidence="9" type="ORF">SAMN05216201_11762</name>
</gene>
<dbReference type="Gene3D" id="3.40.50.80">
    <property type="entry name" value="Nucleotide-binding domain of ferredoxin-NADP reductase (FNR) module"/>
    <property type="match status" value="1"/>
</dbReference>
<dbReference type="GO" id="GO:0008168">
    <property type="term" value="F:methyltransferase activity"/>
    <property type="evidence" value="ECO:0007669"/>
    <property type="project" value="UniProtKB-KW"/>
</dbReference>
<dbReference type="InterPro" id="IPR006058">
    <property type="entry name" value="2Fe2S_fd_BS"/>
</dbReference>
<dbReference type="InterPro" id="IPR039261">
    <property type="entry name" value="FNR_nucleotide-bd"/>
</dbReference>
<keyword evidence="10" id="KW-1185">Reference proteome</keyword>
<evidence type="ECO:0000256" key="6">
    <source>
        <dbReference type="ARBA" id="ARBA00023014"/>
    </source>
</evidence>
<dbReference type="SUPFAM" id="SSF52343">
    <property type="entry name" value="Ferredoxin reductase-like, C-terminal NADP-linked domain"/>
    <property type="match status" value="1"/>
</dbReference>